<dbReference type="Pfam" id="PF10214">
    <property type="entry name" value="Rrn6_beta-prop"/>
    <property type="match status" value="1"/>
</dbReference>
<dbReference type="GO" id="GO:0001179">
    <property type="term" value="F:RNA polymerase I general transcription initiation factor binding"/>
    <property type="evidence" value="ECO:0007669"/>
    <property type="project" value="TreeGrafter"/>
</dbReference>
<dbReference type="EMBL" id="ML977028">
    <property type="protein sequence ID" value="KAF1950122.1"/>
    <property type="molecule type" value="Genomic_DNA"/>
</dbReference>
<sequence length="656" mass="73133">MVELHNVNLGYFGGATYDLDNSEWHFSRKPERHELTRLGDWRTVVTPAIRFPTPALPRNTQSVNDAVKGLVRDFPELASAVQQLPELEPVSAAAVSATSVYDATAGDLLSFGSITCHGKGGKVHQPKRVVATATGEVGNILCLQVSSRERYGWGDFGQGIWVEGPSTCSSESGYWNEEAAPIQQICFAQTGERSSFLVVRLPLRTVVFQPKYLHRRKASPSKYYEFPPSDIDARPILTVRFEDTGGIPHAHVAFNPDYQRQFALIDQRGEWSIWDIDDGFRGTEYSVNRSAKGSVLSAEEQDELVPKEDGWARILWVGDANTVAVATRRHLAVFNYRNGAVALKCPSLIPKKSADWILDVVKHPSNAAQVFVLTSAQLFLLSITAPPDGHEEENARAGASVLISYPHYRGSEDMTLRLCIHKSEDQDCLVAIHSCLNQLVSVYCFAEVDFGHSSLMSVSDPVSIDLHGLEKAGGSSRIRQLHITRLRPGTPSQYGRGEHVYEEQGVQFYRLSIVLSDLSIREILLYAFGKSEGRSREPVPPTTWVKTIRNRRCFGQNLVDESDLEDDFIEPDGLVYPQLPRLKDPYELPKRLERRTKPAPWYSYDYSSLYDALVHISPAASGNRLQETVDVEIVVNEIKKLLEGKVDSAEPPLGTL</sequence>
<evidence type="ECO:0000313" key="3">
    <source>
        <dbReference type="Proteomes" id="UP000800035"/>
    </source>
</evidence>
<dbReference type="PANTHER" id="PTHR28221:SF2">
    <property type="entry name" value="RNA POLYMERASE I-SPECIFIC TRANSCRIPTION INITIATION FACTOR RRN6"/>
    <property type="match status" value="1"/>
</dbReference>
<feature type="domain" description="RRN6 beta-propeller" evidence="1">
    <location>
        <begin position="102"/>
        <end position="466"/>
    </location>
</feature>
<gene>
    <name evidence="2" type="ORF">CC80DRAFT_244510</name>
</gene>
<evidence type="ECO:0000259" key="1">
    <source>
        <dbReference type="Pfam" id="PF10214"/>
    </source>
</evidence>
<protein>
    <recommendedName>
        <fullName evidence="1">RRN6 beta-propeller domain-containing protein</fullName>
    </recommendedName>
</protein>
<organism evidence="2 3">
    <name type="scientific">Byssothecium circinans</name>
    <dbReference type="NCBI Taxonomy" id="147558"/>
    <lineage>
        <taxon>Eukaryota</taxon>
        <taxon>Fungi</taxon>
        <taxon>Dikarya</taxon>
        <taxon>Ascomycota</taxon>
        <taxon>Pezizomycotina</taxon>
        <taxon>Dothideomycetes</taxon>
        <taxon>Pleosporomycetidae</taxon>
        <taxon>Pleosporales</taxon>
        <taxon>Massarineae</taxon>
        <taxon>Massarinaceae</taxon>
        <taxon>Byssothecium</taxon>
    </lineage>
</organism>
<keyword evidence="3" id="KW-1185">Reference proteome</keyword>
<dbReference type="GO" id="GO:0001163">
    <property type="term" value="F:RNA polymerase I transcription regulatory region sequence-specific DNA binding"/>
    <property type="evidence" value="ECO:0007669"/>
    <property type="project" value="TreeGrafter"/>
</dbReference>
<dbReference type="GO" id="GO:0042790">
    <property type="term" value="P:nucleolar large rRNA transcription by RNA polymerase I"/>
    <property type="evidence" value="ECO:0007669"/>
    <property type="project" value="TreeGrafter"/>
</dbReference>
<dbReference type="OrthoDB" id="4090074at2759"/>
<reference evidence="2" key="1">
    <citation type="journal article" date="2020" name="Stud. Mycol.">
        <title>101 Dothideomycetes genomes: a test case for predicting lifestyles and emergence of pathogens.</title>
        <authorList>
            <person name="Haridas S."/>
            <person name="Albert R."/>
            <person name="Binder M."/>
            <person name="Bloem J."/>
            <person name="Labutti K."/>
            <person name="Salamov A."/>
            <person name="Andreopoulos B."/>
            <person name="Baker S."/>
            <person name="Barry K."/>
            <person name="Bills G."/>
            <person name="Bluhm B."/>
            <person name="Cannon C."/>
            <person name="Castanera R."/>
            <person name="Culley D."/>
            <person name="Daum C."/>
            <person name="Ezra D."/>
            <person name="Gonzalez J."/>
            <person name="Henrissat B."/>
            <person name="Kuo A."/>
            <person name="Liang C."/>
            <person name="Lipzen A."/>
            <person name="Lutzoni F."/>
            <person name="Magnuson J."/>
            <person name="Mondo S."/>
            <person name="Nolan M."/>
            <person name="Ohm R."/>
            <person name="Pangilinan J."/>
            <person name="Park H.-J."/>
            <person name="Ramirez L."/>
            <person name="Alfaro M."/>
            <person name="Sun H."/>
            <person name="Tritt A."/>
            <person name="Yoshinaga Y."/>
            <person name="Zwiers L.-H."/>
            <person name="Turgeon B."/>
            <person name="Goodwin S."/>
            <person name="Spatafora J."/>
            <person name="Crous P."/>
            <person name="Grigoriev I."/>
        </authorList>
    </citation>
    <scope>NUCLEOTIDE SEQUENCE</scope>
    <source>
        <strain evidence="2">CBS 675.92</strain>
    </source>
</reference>
<dbReference type="InterPro" id="IPR019350">
    <property type="entry name" value="RNA_pol_I-sp_TIF_RRN6-like"/>
</dbReference>
<dbReference type="InterPro" id="IPR048535">
    <property type="entry name" value="RRN6_beta-prop"/>
</dbReference>
<dbReference type="PANTHER" id="PTHR28221">
    <property type="entry name" value="RNA POLYMERASE I-SPECIFIC TRANSCRIPTION INITIATION FACTOR RRN6"/>
    <property type="match status" value="1"/>
</dbReference>
<dbReference type="Proteomes" id="UP000800035">
    <property type="component" value="Unassembled WGS sequence"/>
</dbReference>
<evidence type="ECO:0000313" key="2">
    <source>
        <dbReference type="EMBL" id="KAF1950122.1"/>
    </source>
</evidence>
<name>A0A6A5TEM6_9PLEO</name>
<proteinExistence type="predicted"/>
<dbReference type="AlphaFoldDB" id="A0A6A5TEM6"/>
<dbReference type="GO" id="GO:0070860">
    <property type="term" value="C:RNA polymerase I core factor complex"/>
    <property type="evidence" value="ECO:0007669"/>
    <property type="project" value="TreeGrafter"/>
</dbReference>
<accession>A0A6A5TEM6</accession>